<accession>A0A914WIL8</accession>
<keyword evidence="2" id="KW-0808">Transferase</keyword>
<keyword evidence="5" id="KW-0131">Cell cycle</keyword>
<evidence type="ECO:0000256" key="2">
    <source>
        <dbReference type="ARBA" id="ARBA00022679"/>
    </source>
</evidence>
<dbReference type="Gene3D" id="3.30.40.140">
    <property type="match status" value="1"/>
</dbReference>
<proteinExistence type="predicted"/>
<feature type="domain" description="E3 ubiquitin-protein ligase CHFR cysteine rich" evidence="6">
    <location>
        <begin position="74"/>
        <end position="224"/>
    </location>
</feature>
<evidence type="ECO:0000313" key="8">
    <source>
        <dbReference type="WBParaSite" id="PSAMB.scaffold39size102378.g3548.t1"/>
    </source>
</evidence>
<dbReference type="AlphaFoldDB" id="A0A914WIL8"/>
<evidence type="ECO:0000256" key="4">
    <source>
        <dbReference type="ARBA" id="ARBA00023242"/>
    </source>
</evidence>
<dbReference type="GO" id="GO:0005634">
    <property type="term" value="C:nucleus"/>
    <property type="evidence" value="ECO:0007669"/>
    <property type="project" value="UniProtKB-SubCell"/>
</dbReference>
<dbReference type="Proteomes" id="UP000887566">
    <property type="component" value="Unplaced"/>
</dbReference>
<keyword evidence="3" id="KW-0833">Ubl conjugation pathway</keyword>
<sequence>MARSVLVFSPNSLPDPIVYLSEERTSIGRSPGPCIFRFGGAEAARFLCRSCPGYGAQANARYRGANVAQLASGEQYRCKPNQNHVLCQCCLEPIPDRRGDPNAHLVVKCHICSRTFCDQYWAAGCDGLRAGPRCSSCFSKFKDMNFDARDMDGIILNNVFESDIFKTAIRDTAESDINVLLSTCLKRASDGLFKLKYVESADTVVCKDCARKELSELAYQFRVSDVPNDRLPREVTSRDACWWGRNCTTQRKNPDHARRLNHVCEQTRRH</sequence>
<reference evidence="8" key="1">
    <citation type="submission" date="2022-11" db="UniProtKB">
        <authorList>
            <consortium name="WormBaseParasite"/>
        </authorList>
    </citation>
    <scope>IDENTIFICATION</scope>
</reference>
<evidence type="ECO:0000259" key="6">
    <source>
        <dbReference type="Pfam" id="PF17979"/>
    </source>
</evidence>
<dbReference type="Pfam" id="PF17979">
    <property type="entry name" value="zf-CRD"/>
    <property type="match status" value="1"/>
</dbReference>
<comment type="subcellular location">
    <subcellularLocation>
        <location evidence="1">Nucleus</location>
    </subcellularLocation>
</comment>
<evidence type="ECO:0000313" key="7">
    <source>
        <dbReference type="Proteomes" id="UP000887566"/>
    </source>
</evidence>
<dbReference type="PANTHER" id="PTHR16079:SF4">
    <property type="entry name" value="E3 UBIQUITIN-PROTEIN LIGASE CHFR"/>
    <property type="match status" value="1"/>
</dbReference>
<organism evidence="7 8">
    <name type="scientific">Plectus sambesii</name>
    <dbReference type="NCBI Taxonomy" id="2011161"/>
    <lineage>
        <taxon>Eukaryota</taxon>
        <taxon>Metazoa</taxon>
        <taxon>Ecdysozoa</taxon>
        <taxon>Nematoda</taxon>
        <taxon>Chromadorea</taxon>
        <taxon>Plectida</taxon>
        <taxon>Plectina</taxon>
        <taxon>Plectoidea</taxon>
        <taxon>Plectidae</taxon>
        <taxon>Plectus</taxon>
    </lineage>
</organism>
<evidence type="ECO:0000256" key="1">
    <source>
        <dbReference type="ARBA" id="ARBA00004123"/>
    </source>
</evidence>
<name>A0A914WIL8_9BILA</name>
<protein>
    <submittedName>
        <fullName evidence="8">E3 ubiquitin-protein ligase CHFR cysteine rich domain-containing protein</fullName>
    </submittedName>
</protein>
<keyword evidence="7" id="KW-1185">Reference proteome</keyword>
<dbReference type="PANTHER" id="PTHR16079">
    <property type="entry name" value="UBIQUITIN LIGASE PROTEIN CHFR"/>
    <property type="match status" value="1"/>
</dbReference>
<dbReference type="GO" id="GO:0006511">
    <property type="term" value="P:ubiquitin-dependent protein catabolic process"/>
    <property type="evidence" value="ECO:0007669"/>
    <property type="project" value="TreeGrafter"/>
</dbReference>
<dbReference type="InterPro" id="IPR052256">
    <property type="entry name" value="E3_ubiquitin-ligase_CHFR"/>
</dbReference>
<dbReference type="InterPro" id="IPR040909">
    <property type="entry name" value="CHFR_Znf-CRD"/>
</dbReference>
<dbReference type="WBParaSite" id="PSAMB.scaffold39size102378.g3548.t1">
    <property type="protein sequence ID" value="PSAMB.scaffold39size102378.g3548.t1"/>
    <property type="gene ID" value="PSAMB.scaffold39size102378.g3548"/>
</dbReference>
<keyword evidence="4" id="KW-0539">Nucleus</keyword>
<dbReference type="GO" id="GO:0004842">
    <property type="term" value="F:ubiquitin-protein transferase activity"/>
    <property type="evidence" value="ECO:0007669"/>
    <property type="project" value="TreeGrafter"/>
</dbReference>
<dbReference type="GO" id="GO:0016567">
    <property type="term" value="P:protein ubiquitination"/>
    <property type="evidence" value="ECO:0007669"/>
    <property type="project" value="TreeGrafter"/>
</dbReference>
<evidence type="ECO:0000256" key="3">
    <source>
        <dbReference type="ARBA" id="ARBA00022786"/>
    </source>
</evidence>
<evidence type="ECO:0000256" key="5">
    <source>
        <dbReference type="ARBA" id="ARBA00023306"/>
    </source>
</evidence>